<comment type="subunit">
    <text evidence="9">Homodimer.</text>
</comment>
<comment type="subcellular location">
    <subcellularLocation>
        <location evidence="9">Cytoplasm</location>
    </subcellularLocation>
</comment>
<dbReference type="InterPro" id="IPR049704">
    <property type="entry name" value="Aminotrans_3_PPA_site"/>
</dbReference>
<accession>A0A0K1Q424</accession>
<dbReference type="EC" id="2.6.1.62" evidence="9"/>
<dbReference type="EMBL" id="CP012333">
    <property type="protein sequence ID" value="AKV00392.1"/>
    <property type="molecule type" value="Genomic_DNA"/>
</dbReference>
<evidence type="ECO:0000256" key="3">
    <source>
        <dbReference type="ARBA" id="ARBA00022576"/>
    </source>
</evidence>
<feature type="modified residue" description="N6-(pyridoxal phosphate)lysine" evidence="9">
    <location>
        <position position="295"/>
    </location>
</feature>
<feature type="binding site" evidence="9">
    <location>
        <position position="329"/>
    </location>
    <ligand>
        <name>substrate</name>
    </ligand>
</feature>
<dbReference type="GO" id="GO:0009102">
    <property type="term" value="P:biotin biosynthetic process"/>
    <property type="evidence" value="ECO:0007669"/>
    <property type="project" value="UniProtKB-UniRule"/>
</dbReference>
<dbReference type="InterPro" id="IPR005815">
    <property type="entry name" value="BioA"/>
</dbReference>
<feature type="site" description="Participates in the substrate recognition with KAPA and in a stacking interaction with the adenine ring of SAM" evidence="9">
    <location>
        <position position="46"/>
    </location>
</feature>
<feature type="binding site" evidence="9">
    <location>
        <begin position="140"/>
        <end position="141"/>
    </location>
    <ligand>
        <name>pyridoxal 5'-phosphate</name>
        <dbReference type="ChEBI" id="CHEBI:597326"/>
    </ligand>
</feature>
<dbReference type="PIRSF" id="PIRSF000521">
    <property type="entry name" value="Transaminase_4ab_Lys_Orn"/>
    <property type="match status" value="1"/>
</dbReference>
<evidence type="ECO:0000256" key="7">
    <source>
        <dbReference type="ARBA" id="ARBA00022898"/>
    </source>
</evidence>
<evidence type="ECO:0000256" key="5">
    <source>
        <dbReference type="ARBA" id="ARBA00022691"/>
    </source>
</evidence>
<dbReference type="PANTHER" id="PTHR42684">
    <property type="entry name" value="ADENOSYLMETHIONINE-8-AMINO-7-OXONONANOATE AMINOTRANSFERASE"/>
    <property type="match status" value="1"/>
</dbReference>
<feature type="binding site" evidence="9">
    <location>
        <position position="173"/>
    </location>
    <ligand>
        <name>substrate</name>
    </ligand>
</feature>
<organism evidence="10 11">
    <name type="scientific">Labilithrix luteola</name>
    <dbReference type="NCBI Taxonomy" id="1391654"/>
    <lineage>
        <taxon>Bacteria</taxon>
        <taxon>Pseudomonadati</taxon>
        <taxon>Myxococcota</taxon>
        <taxon>Polyangia</taxon>
        <taxon>Polyangiales</taxon>
        <taxon>Labilitrichaceae</taxon>
        <taxon>Labilithrix</taxon>
    </lineage>
</organism>
<dbReference type="Proteomes" id="UP000064967">
    <property type="component" value="Chromosome"/>
</dbReference>
<dbReference type="Gene3D" id="3.90.1150.10">
    <property type="entry name" value="Aspartate Aminotransferase, domain 1"/>
    <property type="match status" value="1"/>
</dbReference>
<dbReference type="InterPro" id="IPR015422">
    <property type="entry name" value="PyrdxlP-dep_Trfase_small"/>
</dbReference>
<keyword evidence="5 9" id="KW-0949">S-adenosyl-L-methionine</keyword>
<dbReference type="InterPro" id="IPR015421">
    <property type="entry name" value="PyrdxlP-dep_Trfase_major"/>
</dbReference>
<dbReference type="PROSITE" id="PS00600">
    <property type="entry name" value="AA_TRANSFER_CLASS_3"/>
    <property type="match status" value="1"/>
</dbReference>
<keyword evidence="6 9" id="KW-0093">Biotin biosynthesis</keyword>
<keyword evidence="3 9" id="KW-0032">Aminotransferase</keyword>
<dbReference type="SUPFAM" id="SSF53383">
    <property type="entry name" value="PLP-dependent transferases"/>
    <property type="match status" value="1"/>
</dbReference>
<gene>
    <name evidence="9" type="primary">bioA</name>
    <name evidence="10" type="ORF">AKJ09_07055</name>
</gene>
<evidence type="ECO:0000313" key="10">
    <source>
        <dbReference type="EMBL" id="AKV00392.1"/>
    </source>
</evidence>
<keyword evidence="7 9" id="KW-0663">Pyridoxal phosphate</keyword>
<dbReference type="UniPathway" id="UPA00078">
    <property type="reaction ID" value="UER00160"/>
</dbReference>
<dbReference type="GO" id="GO:0004015">
    <property type="term" value="F:adenosylmethionine-8-amino-7-oxononanoate transaminase activity"/>
    <property type="evidence" value="ECO:0007669"/>
    <property type="project" value="UniProtKB-UniRule"/>
</dbReference>
<keyword evidence="11" id="KW-1185">Reference proteome</keyword>
<dbReference type="KEGG" id="llu:AKJ09_07055"/>
<dbReference type="PANTHER" id="PTHR42684:SF17">
    <property type="entry name" value="ADENOSYLMETHIONINE-8-AMINO-7-OXONONANOATE AMINOTRANSFERASE"/>
    <property type="match status" value="1"/>
</dbReference>
<comment type="function">
    <text evidence="9">Catalyzes the transfer of the alpha-amino group from S-adenosyl-L-methionine (SAM) to 7-keto-8-aminopelargonic acid (KAPA) to form 7,8-diaminopelargonic acid (DAPA). It is the only aminotransferase known to utilize SAM as an amino donor.</text>
</comment>
<evidence type="ECO:0000256" key="1">
    <source>
        <dbReference type="ARBA" id="ARBA00001933"/>
    </source>
</evidence>
<dbReference type="Gene3D" id="3.40.640.10">
    <property type="entry name" value="Type I PLP-dependent aspartate aminotransferase-like (Major domain)"/>
    <property type="match status" value="1"/>
</dbReference>
<dbReference type="NCBIfam" id="TIGR00508">
    <property type="entry name" value="bioA"/>
    <property type="match status" value="1"/>
</dbReference>
<dbReference type="CDD" id="cd00610">
    <property type="entry name" value="OAT_like"/>
    <property type="match status" value="1"/>
</dbReference>
<dbReference type="InterPro" id="IPR005814">
    <property type="entry name" value="Aminotrans_3"/>
</dbReference>
<comment type="catalytic activity">
    <reaction evidence="8 9">
        <text>(8S)-8-amino-7-oxononanoate + S-adenosyl-L-methionine = S-adenosyl-4-methylsulfanyl-2-oxobutanoate + (7R,8S)-7,8-diammoniononanoate</text>
        <dbReference type="Rhea" id="RHEA:16861"/>
        <dbReference type="ChEBI" id="CHEBI:16490"/>
        <dbReference type="ChEBI" id="CHEBI:59789"/>
        <dbReference type="ChEBI" id="CHEBI:149468"/>
        <dbReference type="ChEBI" id="CHEBI:149469"/>
        <dbReference type="EC" id="2.6.1.62"/>
    </reaction>
</comment>
<evidence type="ECO:0000313" key="11">
    <source>
        <dbReference type="Proteomes" id="UP000064967"/>
    </source>
</evidence>
<evidence type="ECO:0000256" key="8">
    <source>
        <dbReference type="ARBA" id="ARBA00048449"/>
    </source>
</evidence>
<dbReference type="GO" id="GO:0005737">
    <property type="term" value="C:cytoplasm"/>
    <property type="evidence" value="ECO:0007669"/>
    <property type="project" value="UniProtKB-SubCell"/>
</dbReference>
<feature type="binding site" evidence="9">
    <location>
        <begin position="330"/>
        <end position="331"/>
    </location>
    <ligand>
        <name>pyridoxal 5'-phosphate</name>
        <dbReference type="ChEBI" id="CHEBI:597326"/>
    </ligand>
</feature>
<comment type="cofactor">
    <cofactor evidence="1 9">
        <name>pyridoxal 5'-phosphate</name>
        <dbReference type="ChEBI" id="CHEBI:597326"/>
    </cofactor>
</comment>
<dbReference type="Pfam" id="PF00202">
    <property type="entry name" value="Aminotran_3"/>
    <property type="match status" value="1"/>
</dbReference>
<reference evidence="10 11" key="1">
    <citation type="submission" date="2015-08" db="EMBL/GenBank/DDBJ databases">
        <authorList>
            <person name="Babu N.S."/>
            <person name="Beckwith C.J."/>
            <person name="Beseler K.G."/>
            <person name="Brison A."/>
            <person name="Carone J.V."/>
            <person name="Caskin T.P."/>
            <person name="Diamond M."/>
            <person name="Durham M.E."/>
            <person name="Foxe J.M."/>
            <person name="Go M."/>
            <person name="Henderson B.A."/>
            <person name="Jones I.B."/>
            <person name="McGettigan J.A."/>
            <person name="Micheletti S.J."/>
            <person name="Nasrallah M.E."/>
            <person name="Ortiz D."/>
            <person name="Piller C.R."/>
            <person name="Privatt S.R."/>
            <person name="Schneider S.L."/>
            <person name="Sharp S."/>
            <person name="Smith T.C."/>
            <person name="Stanton J.D."/>
            <person name="Ullery H.E."/>
            <person name="Wilson R.J."/>
            <person name="Serrano M.G."/>
            <person name="Buck G."/>
            <person name="Lee V."/>
            <person name="Wang Y."/>
            <person name="Carvalho R."/>
            <person name="Voegtly L."/>
            <person name="Shi R."/>
            <person name="Duckworth R."/>
            <person name="Johnson A."/>
            <person name="Loviza R."/>
            <person name="Walstead R."/>
            <person name="Shah Z."/>
            <person name="Kiflezghi M."/>
            <person name="Wade K."/>
            <person name="Ball S.L."/>
            <person name="Bradley K.W."/>
            <person name="Asai D.J."/>
            <person name="Bowman C.A."/>
            <person name="Russell D.A."/>
            <person name="Pope W.H."/>
            <person name="Jacobs-Sera D."/>
            <person name="Hendrix R.W."/>
            <person name="Hatfull G.F."/>
        </authorList>
    </citation>
    <scope>NUCLEOTIDE SEQUENCE [LARGE SCALE GENOMIC DNA]</scope>
    <source>
        <strain evidence="10 11">DSM 27648</strain>
    </source>
</reference>
<name>A0A0K1Q424_9BACT</name>
<keyword evidence="4 9" id="KW-0808">Transferase</keyword>
<comment type="pathway">
    <text evidence="2 9">Cofactor biosynthesis; biotin biosynthesis; 7,8-diaminononanoate from 8-amino-7-oxononanoate (SAM route): step 1/1.</text>
</comment>
<feature type="binding site" evidence="9">
    <location>
        <position position="295"/>
    </location>
    <ligand>
        <name>substrate</name>
    </ligand>
</feature>
<comment type="similarity">
    <text evidence="9">Belongs to the class-III pyridoxal-phosphate-dependent aminotransferase family. BioA subfamily.</text>
</comment>
<dbReference type="GO" id="GO:0030170">
    <property type="term" value="F:pyridoxal phosphate binding"/>
    <property type="evidence" value="ECO:0007669"/>
    <property type="project" value="UniProtKB-UniRule"/>
</dbReference>
<evidence type="ECO:0000256" key="6">
    <source>
        <dbReference type="ARBA" id="ARBA00022756"/>
    </source>
</evidence>
<dbReference type="PATRIC" id="fig|1391654.3.peg.7160"/>
<dbReference type="InterPro" id="IPR015424">
    <property type="entry name" value="PyrdxlP-dep_Trfase"/>
</dbReference>
<protein>
    <recommendedName>
        <fullName evidence="9">Adenosylmethionine-8-amino-7-oxononanoate aminotransferase</fullName>
        <ecNumber evidence="9">2.6.1.62</ecNumber>
    </recommendedName>
    <alternativeName>
        <fullName evidence="9">7,8-diamino-pelargonic acid aminotransferase</fullName>
        <shortName evidence="9">DAPA AT</shortName>
        <shortName evidence="9">DAPA aminotransferase</shortName>
    </alternativeName>
    <alternativeName>
        <fullName evidence="9">7,8-diaminononanoate synthase</fullName>
        <shortName evidence="9">DANS</shortName>
    </alternativeName>
    <alternativeName>
        <fullName evidence="9">Diaminopelargonic acid synthase</fullName>
    </alternativeName>
</protein>
<dbReference type="FunFam" id="3.40.640.10:FF:000004">
    <property type="entry name" value="Acetylornithine aminotransferase"/>
    <property type="match status" value="1"/>
</dbReference>
<dbReference type="HAMAP" id="MF_00834">
    <property type="entry name" value="BioA"/>
    <property type="match status" value="1"/>
</dbReference>
<feature type="binding site" evidence="9">
    <location>
        <position position="411"/>
    </location>
    <ligand>
        <name>substrate</name>
    </ligand>
</feature>
<feature type="binding site" evidence="9">
    <location>
        <position position="266"/>
    </location>
    <ligand>
        <name>pyridoxal 5'-phosphate</name>
        <dbReference type="ChEBI" id="CHEBI:597326"/>
    </ligand>
</feature>
<dbReference type="STRING" id="1391654.AKJ09_07055"/>
<evidence type="ECO:0000256" key="4">
    <source>
        <dbReference type="ARBA" id="ARBA00022679"/>
    </source>
</evidence>
<proteinExistence type="inferred from homology"/>
<evidence type="ECO:0000256" key="9">
    <source>
        <dbReference type="HAMAP-Rule" id="MF_00834"/>
    </source>
</evidence>
<evidence type="ECO:0000256" key="2">
    <source>
        <dbReference type="ARBA" id="ARBA00005063"/>
    </source>
</evidence>
<sequence length="447" mass="47987">MPVFRSRFVVSNAHRLEVRLDPLVMTTPSRDPAWLVSGAPHVWRPYCQHQTAPAPFAVAGAHGARLVLEGGGELVDGIASWWTSAHGYNHPHIAARVETQLRRLSHVAFGGLANEPAYTLAERLAGMLAPLSKVFFVESGSVSVEVALKMAVQSFHNRGDGRRRKIVCFENAYHGDTLATMALSDPVSGMHHAFAGMGIDAIHLPVPRSDDGGAFEDAFRAVAAEVAGVVIEPLVQCAGGMRFHDGAALQRLRKACDEHGAWLIFDEIATGFYRTGSRFAFEAAGVVPDIVTLGKALTGGTLPLAAVVATSAVFECFLSDKADRALQHGPTYMGNALACAAAHGSLDLFEREDFKLRVSNLESKFRERLAPLRARPNVVDVRALGAIGVVEMKPGTAPASTDFAARGVFLRPLRLPHADVVYVMPSLAIEASDLDHLLDAIDQVLPS</sequence>
<keyword evidence="9" id="KW-0963">Cytoplasm</keyword>
<feature type="binding site" evidence="9">
    <location>
        <position position="81"/>
    </location>
    <ligand>
        <name>substrate</name>
    </ligand>
</feature>
<dbReference type="AlphaFoldDB" id="A0A0K1Q424"/>